<keyword evidence="2" id="KW-1185">Reference proteome</keyword>
<dbReference type="EMBL" id="CM037152">
    <property type="protein sequence ID" value="KAH7834792.1"/>
    <property type="molecule type" value="Genomic_DNA"/>
</dbReference>
<dbReference type="Proteomes" id="UP000828048">
    <property type="component" value="Chromosome 2"/>
</dbReference>
<reference evidence="1 2" key="1">
    <citation type="journal article" date="2021" name="Hortic Res">
        <title>High-quality reference genome and annotation aids understanding of berry development for evergreen blueberry (Vaccinium darrowii).</title>
        <authorList>
            <person name="Yu J."/>
            <person name="Hulse-Kemp A.M."/>
            <person name="Babiker E."/>
            <person name="Staton M."/>
        </authorList>
    </citation>
    <scope>NUCLEOTIDE SEQUENCE [LARGE SCALE GENOMIC DNA]</scope>
    <source>
        <strain evidence="2">cv. NJ 8807/NJ 8810</strain>
        <tissue evidence="1">Young leaf</tissue>
    </source>
</reference>
<name>A0ACB7X216_9ERIC</name>
<accession>A0ACB7X216</accession>
<organism evidence="1 2">
    <name type="scientific">Vaccinium darrowii</name>
    <dbReference type="NCBI Taxonomy" id="229202"/>
    <lineage>
        <taxon>Eukaryota</taxon>
        <taxon>Viridiplantae</taxon>
        <taxon>Streptophyta</taxon>
        <taxon>Embryophyta</taxon>
        <taxon>Tracheophyta</taxon>
        <taxon>Spermatophyta</taxon>
        <taxon>Magnoliopsida</taxon>
        <taxon>eudicotyledons</taxon>
        <taxon>Gunneridae</taxon>
        <taxon>Pentapetalae</taxon>
        <taxon>asterids</taxon>
        <taxon>Ericales</taxon>
        <taxon>Ericaceae</taxon>
        <taxon>Vaccinioideae</taxon>
        <taxon>Vaccinieae</taxon>
        <taxon>Vaccinium</taxon>
    </lineage>
</organism>
<gene>
    <name evidence="1" type="ORF">Vadar_019764</name>
</gene>
<evidence type="ECO:0000313" key="2">
    <source>
        <dbReference type="Proteomes" id="UP000828048"/>
    </source>
</evidence>
<sequence length="163" mass="19024">MELEGSYCRDELDFGMMCFCGEVAPLCKSKSKPNPGRRFFECSNYMNEEYCRFFCWYDPPPNSTKRKGLRPMKVWKVREMGKASEQAESSSTPLKKNEEQWHIEGNAMQMKIDAMHEEIQKLKVPNPVKQGISKWKVLFYGFLGWLMYYLCTSFGKGNQLALP</sequence>
<evidence type="ECO:0000313" key="1">
    <source>
        <dbReference type="EMBL" id="KAH7834792.1"/>
    </source>
</evidence>
<comment type="caution">
    <text evidence="1">The sequence shown here is derived from an EMBL/GenBank/DDBJ whole genome shotgun (WGS) entry which is preliminary data.</text>
</comment>
<proteinExistence type="predicted"/>
<protein>
    <submittedName>
        <fullName evidence="1">Uncharacterized protein</fullName>
    </submittedName>
</protein>